<dbReference type="Gene3D" id="3.40.50.300">
    <property type="entry name" value="P-loop containing nucleotide triphosphate hydrolases"/>
    <property type="match status" value="2"/>
</dbReference>
<gene>
    <name evidence="10" type="ORF">LAMI_0A01530G</name>
</gene>
<feature type="region of interest" description="Disordered" evidence="5">
    <location>
        <begin position="526"/>
        <end position="552"/>
    </location>
</feature>
<dbReference type="InterPro" id="IPR027417">
    <property type="entry name" value="P-loop_NTPase"/>
</dbReference>
<dbReference type="GO" id="GO:0004386">
    <property type="term" value="F:helicase activity"/>
    <property type="evidence" value="ECO:0007669"/>
    <property type="project" value="UniProtKB-KW"/>
</dbReference>
<dbReference type="Pfam" id="PF00270">
    <property type="entry name" value="DEAD"/>
    <property type="match status" value="1"/>
</dbReference>
<evidence type="ECO:0000313" key="11">
    <source>
        <dbReference type="Proteomes" id="UP000191024"/>
    </source>
</evidence>
<dbReference type="Pfam" id="PF00271">
    <property type="entry name" value="Helicase_C"/>
    <property type="match status" value="1"/>
</dbReference>
<dbReference type="GO" id="GO:0016787">
    <property type="term" value="F:hydrolase activity"/>
    <property type="evidence" value="ECO:0007669"/>
    <property type="project" value="UniProtKB-KW"/>
</dbReference>
<evidence type="ECO:0000259" key="6">
    <source>
        <dbReference type="PROSITE" id="PS50030"/>
    </source>
</evidence>
<dbReference type="SMART" id="SM00591">
    <property type="entry name" value="RWD"/>
    <property type="match status" value="1"/>
</dbReference>
<dbReference type="InterPro" id="IPR009060">
    <property type="entry name" value="UBA-like_sf"/>
</dbReference>
<dbReference type="SUPFAM" id="SSF52540">
    <property type="entry name" value="P-loop containing nucleoside triphosphate hydrolases"/>
    <property type="match status" value="1"/>
</dbReference>
<dbReference type="PROSITE" id="PS51194">
    <property type="entry name" value="HELICASE_CTER"/>
    <property type="match status" value="1"/>
</dbReference>
<dbReference type="SUPFAM" id="SSF54495">
    <property type="entry name" value="UBC-like"/>
    <property type="match status" value="1"/>
</dbReference>
<dbReference type="PROSITE" id="PS50030">
    <property type="entry name" value="UBA"/>
    <property type="match status" value="1"/>
</dbReference>
<evidence type="ECO:0000256" key="2">
    <source>
        <dbReference type="ARBA" id="ARBA00022801"/>
    </source>
</evidence>
<feature type="domain" description="Helicase ATP-binding" evidence="8">
    <location>
        <begin position="600"/>
        <end position="768"/>
    </location>
</feature>
<dbReference type="PROSITE" id="PS51192">
    <property type="entry name" value="HELICASE_ATP_BIND_1"/>
    <property type="match status" value="1"/>
</dbReference>
<dbReference type="OrthoDB" id="5600252at2759"/>
<dbReference type="InterPro" id="IPR059023">
    <property type="entry name" value="RNA_hel_CTD"/>
</dbReference>
<evidence type="ECO:0000256" key="3">
    <source>
        <dbReference type="ARBA" id="ARBA00022806"/>
    </source>
</evidence>
<feature type="domain" description="RWD" evidence="7">
    <location>
        <begin position="414"/>
        <end position="517"/>
    </location>
</feature>
<evidence type="ECO:0000259" key="7">
    <source>
        <dbReference type="PROSITE" id="PS50908"/>
    </source>
</evidence>
<dbReference type="PROSITE" id="PS00690">
    <property type="entry name" value="DEAH_ATP_HELICASE"/>
    <property type="match status" value="1"/>
</dbReference>
<keyword evidence="3" id="KW-0347">Helicase</keyword>
<feature type="domain" description="Helicase C-terminal" evidence="9">
    <location>
        <begin position="830"/>
        <end position="1000"/>
    </location>
</feature>
<dbReference type="InterPro" id="IPR011545">
    <property type="entry name" value="DEAD/DEAH_box_helicase_dom"/>
</dbReference>
<evidence type="ECO:0000256" key="4">
    <source>
        <dbReference type="ARBA" id="ARBA00022840"/>
    </source>
</evidence>
<dbReference type="GO" id="GO:0005634">
    <property type="term" value="C:nucleus"/>
    <property type="evidence" value="ECO:0007669"/>
    <property type="project" value="UniProtKB-ARBA"/>
</dbReference>
<dbReference type="SMART" id="SM00847">
    <property type="entry name" value="HA2"/>
    <property type="match status" value="1"/>
</dbReference>
<dbReference type="STRING" id="1230905.A0A1G4ILY4"/>
<dbReference type="CDD" id="cd00048">
    <property type="entry name" value="DSRM_SF"/>
    <property type="match status" value="1"/>
</dbReference>
<dbReference type="SMART" id="SM00165">
    <property type="entry name" value="UBA"/>
    <property type="match status" value="1"/>
</dbReference>
<dbReference type="Gene3D" id="3.10.110.10">
    <property type="entry name" value="Ubiquitin Conjugating Enzyme"/>
    <property type="match status" value="1"/>
</dbReference>
<name>A0A1G4ILY4_9SACH</name>
<dbReference type="GO" id="GO:0022613">
    <property type="term" value="P:ribonucleoprotein complex biogenesis"/>
    <property type="evidence" value="ECO:0007669"/>
    <property type="project" value="UniProtKB-ARBA"/>
</dbReference>
<dbReference type="InterPro" id="IPR014001">
    <property type="entry name" value="Helicase_ATP-bd"/>
</dbReference>
<keyword evidence="1" id="KW-0547">Nucleotide-binding</keyword>
<dbReference type="InterPro" id="IPR001650">
    <property type="entry name" value="Helicase_C-like"/>
</dbReference>
<keyword evidence="4" id="KW-0067">ATP-binding</keyword>
<dbReference type="Pfam" id="PF24385">
    <property type="entry name" value="DSRM_DHX29"/>
    <property type="match status" value="1"/>
</dbReference>
<dbReference type="SUPFAM" id="SSF46934">
    <property type="entry name" value="UBA-like"/>
    <property type="match status" value="1"/>
</dbReference>
<feature type="compositionally biased region" description="Basic and acidic residues" evidence="5">
    <location>
        <begin position="527"/>
        <end position="546"/>
    </location>
</feature>
<dbReference type="PANTHER" id="PTHR18934">
    <property type="entry name" value="ATP-DEPENDENT RNA HELICASE"/>
    <property type="match status" value="1"/>
</dbReference>
<dbReference type="InterPro" id="IPR006575">
    <property type="entry name" value="RWD_dom"/>
</dbReference>
<dbReference type="Pfam" id="PF05773">
    <property type="entry name" value="RWD"/>
    <property type="match status" value="1"/>
</dbReference>
<dbReference type="GO" id="GO:0005524">
    <property type="term" value="F:ATP binding"/>
    <property type="evidence" value="ECO:0007669"/>
    <property type="project" value="UniProtKB-KW"/>
</dbReference>
<evidence type="ECO:0000259" key="9">
    <source>
        <dbReference type="PROSITE" id="PS51194"/>
    </source>
</evidence>
<evidence type="ECO:0000256" key="5">
    <source>
        <dbReference type="SAM" id="MobiDB-lite"/>
    </source>
</evidence>
<sequence length="1406" mass="159092">MAKKSKKPLSAESESKNRGEKTAKNAQDEDRKAARQLHRAKVASTSSWTGKLPHTLLHENCQKRKWNKVEYDMKKIGEKGFVGTAVLSWTDPKSTEEIKIRMGDPTYDKSTGKGAVECQETAIEARHYAATVALCRIAFNTNLHMMLPPNHKAIWYKLDDYRKELENRNKRLAATLFDVDPFKTCLEERKVNQLKEKERLAKVQHEDKKSKTPLTLTSLRTKSEPKGNRKPVLASKIIRENRAVRFPAKVWERAAFIDLNESSRNLIEDFLRSRIDWDAKESKNPATKVRESLRNEILSFGFRKAHVDEAMHYEDPLSFLLLNLPEDDLPPFFRKRREDSKTRVEVASLPLKQSNMIDRLLEGGYSYDECLYALETCNFNENEAVGFLTMKYAPGLNAEEFNDDDEESNEIWLQELESFESIYGSDTVETFTKDRDVYNVNLSQEFGIKLRIYKTKHYPRTLPGVIVSTFDKNIKIPNYIKQTILSKMIHHITKSGLLGDILVFHMFEWLQDNLATIIENPGSLLTEEERRGSYKDPGKKGDDKIRGTARKRHIRDSDLSEGEIERIKAMINDRSNSSEYGKMLENRQRLPAWKLKSTIVDLIENNDVVLITGETGSGKSTQVVQFVLDYLYQEKGPSHRTKIICTQPRRISAIGLAERVAQERCDDVGEEVGYVIRGVNKTKPLTKIRFMTTGVLVRILQGSRAFLEDSIVVIDEVHERSVDTDLIVILLGNLIKKIRGLKIILMSATVSVDIFTSFFKGLKSCHIEGRTFPIQDFYLEEILEQLDFKIRRKKLTNQFDEDNFDEYLKPSADSKFFTSGQINYELISQLTQHVHDKLKAENNQGSILIFLPGTGEINTCCKTLQSSLIAGSLVVLPLHSALTPEEQKSVFKHFRGKRKIVVSTNIAETSITIDDCVATIDSGRVKTMVYNPDDNTTRLVESFVSKAEAKQRRGRAGRVRAGYSYKLFSKTVYDGMQSLPLPEIKRVALESLYLSVKSMGIQDVVKFLSKGLDPPPLKSLQKSQQVLSAAGLLTEDSNELTELGRFISMMPVMDHKHGKLLILSLIFGCLDKGVMLAAILGAAGSLFTYTQQNRNKIKEICSLRGSDGDLLCMVDIMGEYVNIGPSKDKRVFASKHCMSFNGVQEILSSRTQLYSILKDVGFLPMAYKANYSGYLNRNDDNRDVIKCVMTGAFYPKVARVQLPDPKFLSTSSGAIEKDPDAKLTKYWIRNEAYIDGLCASEEAPEVVNDRFPATRAFLHPSSVFFANNSENGLPLAEFTSEIEVKSVTSDRVRLKAPFAIFNGSQLTSKLFLRDITPTSTIALLLFGGPIHYDLIGSSHSPGMVIDHWLPIRTWCKNGVLIKELRFLLDQVVKSKLENPEYASGSTSHEGDDVLKLVETLVKVEAS</sequence>
<dbReference type="EMBL" id="LT598462">
    <property type="protein sequence ID" value="SCU77551.1"/>
    <property type="molecule type" value="Genomic_DNA"/>
</dbReference>
<feature type="region of interest" description="Disordered" evidence="5">
    <location>
        <begin position="1"/>
        <end position="46"/>
    </location>
</feature>
<feature type="compositionally biased region" description="Basic and acidic residues" evidence="5">
    <location>
        <begin position="13"/>
        <end position="33"/>
    </location>
</feature>
<dbReference type="InterPro" id="IPR002464">
    <property type="entry name" value="DNA/RNA_helicase_DEAH_CS"/>
</dbReference>
<dbReference type="InterPro" id="IPR056328">
    <property type="entry name" value="DSRM_DHX29"/>
</dbReference>
<dbReference type="CDD" id="cd23827">
    <property type="entry name" value="RWD_YLR419W-like"/>
    <property type="match status" value="1"/>
</dbReference>
<evidence type="ECO:0000259" key="8">
    <source>
        <dbReference type="PROSITE" id="PS51192"/>
    </source>
</evidence>
<dbReference type="GO" id="GO:0003723">
    <property type="term" value="F:RNA binding"/>
    <property type="evidence" value="ECO:0007669"/>
    <property type="project" value="TreeGrafter"/>
</dbReference>
<evidence type="ECO:0000313" key="10">
    <source>
        <dbReference type="EMBL" id="SCU77551.1"/>
    </source>
</evidence>
<dbReference type="PANTHER" id="PTHR18934:SF267">
    <property type="entry name" value="ATP-DEPENDENT RNA HELICASE YLR419W-RELATED"/>
    <property type="match status" value="1"/>
</dbReference>
<organism evidence="10 11">
    <name type="scientific">Lachancea mirantina</name>
    <dbReference type="NCBI Taxonomy" id="1230905"/>
    <lineage>
        <taxon>Eukaryota</taxon>
        <taxon>Fungi</taxon>
        <taxon>Dikarya</taxon>
        <taxon>Ascomycota</taxon>
        <taxon>Saccharomycotina</taxon>
        <taxon>Saccharomycetes</taxon>
        <taxon>Saccharomycetales</taxon>
        <taxon>Saccharomycetaceae</taxon>
        <taxon>Lachancea</taxon>
    </lineage>
</organism>
<keyword evidence="11" id="KW-1185">Reference proteome</keyword>
<dbReference type="GO" id="GO:1990904">
    <property type="term" value="C:ribonucleoprotein complex"/>
    <property type="evidence" value="ECO:0007669"/>
    <property type="project" value="UniProtKB-ARBA"/>
</dbReference>
<dbReference type="GO" id="GO:0006396">
    <property type="term" value="P:RNA processing"/>
    <property type="evidence" value="ECO:0007669"/>
    <property type="project" value="UniProtKB-ARBA"/>
</dbReference>
<keyword evidence="2" id="KW-0378">Hydrolase</keyword>
<dbReference type="GO" id="GO:0008186">
    <property type="term" value="F:ATP-dependent activity, acting on RNA"/>
    <property type="evidence" value="ECO:0007669"/>
    <property type="project" value="UniProtKB-ARBA"/>
</dbReference>
<dbReference type="CDD" id="cd18791">
    <property type="entry name" value="SF2_C_RHA"/>
    <property type="match status" value="1"/>
</dbReference>
<dbReference type="Proteomes" id="UP000191024">
    <property type="component" value="Chromosome A"/>
</dbReference>
<feature type="domain" description="UBA" evidence="6">
    <location>
        <begin position="350"/>
        <end position="391"/>
    </location>
</feature>
<proteinExistence type="predicted"/>
<accession>A0A1G4ILY4</accession>
<dbReference type="Gene3D" id="1.20.120.1080">
    <property type="match status" value="1"/>
</dbReference>
<evidence type="ECO:0000256" key="1">
    <source>
        <dbReference type="ARBA" id="ARBA00022741"/>
    </source>
</evidence>
<dbReference type="SMART" id="SM00487">
    <property type="entry name" value="DEXDc"/>
    <property type="match status" value="1"/>
</dbReference>
<reference evidence="10 11" key="1">
    <citation type="submission" date="2016-03" db="EMBL/GenBank/DDBJ databases">
        <authorList>
            <person name="Devillers H."/>
        </authorList>
    </citation>
    <scope>NUCLEOTIDE SEQUENCE [LARGE SCALE GENOMIC DNA]</scope>
    <source>
        <strain evidence="10">CBS 11717</strain>
    </source>
</reference>
<dbReference type="InterPro" id="IPR007502">
    <property type="entry name" value="Helicase-assoc_dom"/>
</dbReference>
<dbReference type="InterPro" id="IPR015940">
    <property type="entry name" value="UBA"/>
</dbReference>
<dbReference type="SMART" id="SM00490">
    <property type="entry name" value="HELICc"/>
    <property type="match status" value="1"/>
</dbReference>
<dbReference type="Pfam" id="PF26026">
    <property type="entry name" value="RNA_hel_CTD"/>
    <property type="match status" value="1"/>
</dbReference>
<dbReference type="InterPro" id="IPR016135">
    <property type="entry name" value="UBQ-conjugating_enzyme/RWD"/>
</dbReference>
<dbReference type="PROSITE" id="PS50908">
    <property type="entry name" value="RWD"/>
    <property type="match status" value="1"/>
</dbReference>
<dbReference type="CDD" id="cd17917">
    <property type="entry name" value="DEXHc_RHA-like"/>
    <property type="match status" value="1"/>
</dbReference>
<protein>
    <submittedName>
        <fullName evidence="10">LAMI_0A01530g1_1</fullName>
    </submittedName>
</protein>